<dbReference type="PANTHER" id="PTHR30627">
    <property type="entry name" value="PEPTIDOGLYCAN D,D-TRANSPEPTIDASE"/>
    <property type="match status" value="1"/>
</dbReference>
<evidence type="ECO:0000313" key="17">
    <source>
        <dbReference type="Proteomes" id="UP000178276"/>
    </source>
</evidence>
<keyword evidence="3" id="KW-1003">Cell membrane</keyword>
<dbReference type="GO" id="GO:0071555">
    <property type="term" value="P:cell wall organization"/>
    <property type="evidence" value="ECO:0007669"/>
    <property type="project" value="UniProtKB-KW"/>
</dbReference>
<evidence type="ECO:0000256" key="4">
    <source>
        <dbReference type="ARBA" id="ARBA00022519"/>
    </source>
</evidence>
<sequence length="634" mass="70184">MLRGRFSNKDLDPGEIFMDSKNLPGFERERFEGRLEFPIGSDSLNYLRIILVLIFGLFLYRLYNLQVISGDVFKTRAEANHLKVLPLWPERGRILDREGKILAANDSAFRLILDASEITSDQKEELFGKLVSLDDKQIMEEISSKKSNIVIKDSTDWQALEVIRNKFRGLPLRIELFSSRSYPLGAAASHLIGYLSKLSAEESAEIRVLEANKLIGRSGIENIYDNYLYGKIGSKLIEVDSGGDTFSEVVEKLPETGDDVYLSIDADLQGKVYEEIKAVVDEREFRGGGAVLLAPNNGEVLSLVSYPGFDPNVLTKGSPKKDIDYYLTSSSKPLFDRAISGLYSSGSIIKPLYAIAALEEGIINPEREILSTGKLIVPNPFDPDHPSIFLDWKAHGFVDMRHAIAVSSNIYFYTIGGGFGDIKGLGVTKLREWLSKFGFGEKTNIDLEEEKEGFIPSPEWKAQTQKDDPTWRVGDTYNLSIGQGNFQVTPVQMAVFAASIANGGKIMEPRILKEIKSGDQIIDSGKSVVRKSVNVSPENLQVVREGMNLSSKIGTAQALANINLKIAAKTGTAQIGVEKKNVNSWFIGYFPYDNPKIAMAVVLEGGSSSNLVGATAATRQIIEWILVYRPDLLK</sequence>
<evidence type="ECO:0000256" key="6">
    <source>
        <dbReference type="ARBA" id="ARBA00022692"/>
    </source>
</evidence>
<dbReference type="AlphaFoldDB" id="A0A1F5WEQ7"/>
<keyword evidence="10 13" id="KW-1133">Transmembrane helix</keyword>
<dbReference type="InterPro" id="IPR017790">
    <property type="entry name" value="Penicillin-binding_protein_2"/>
</dbReference>
<comment type="caution">
    <text evidence="16">The sequence shown here is derived from an EMBL/GenBank/DDBJ whole genome shotgun (WGS) entry which is preliminary data.</text>
</comment>
<evidence type="ECO:0000256" key="3">
    <source>
        <dbReference type="ARBA" id="ARBA00022475"/>
    </source>
</evidence>
<dbReference type="InterPro" id="IPR036138">
    <property type="entry name" value="PBP_dimer_sf"/>
</dbReference>
<dbReference type="Gene3D" id="3.90.1310.10">
    <property type="entry name" value="Penicillin-binding protein 2a (Domain 2)"/>
    <property type="match status" value="1"/>
</dbReference>
<keyword evidence="12" id="KW-0961">Cell wall biogenesis/degradation</keyword>
<dbReference type="Pfam" id="PF00905">
    <property type="entry name" value="Transpeptidase"/>
    <property type="match status" value="1"/>
</dbReference>
<dbReference type="InterPro" id="IPR050515">
    <property type="entry name" value="Beta-lactam/transpept"/>
</dbReference>
<dbReference type="InterPro" id="IPR001460">
    <property type="entry name" value="PCN-bd_Tpept"/>
</dbReference>
<reference evidence="16 17" key="1">
    <citation type="journal article" date="2016" name="Nat. Commun.">
        <title>Thousands of microbial genomes shed light on interconnected biogeochemical processes in an aquifer system.</title>
        <authorList>
            <person name="Anantharaman K."/>
            <person name="Brown C.T."/>
            <person name="Hug L.A."/>
            <person name="Sharon I."/>
            <person name="Castelle C.J."/>
            <person name="Probst A.J."/>
            <person name="Thomas B.C."/>
            <person name="Singh A."/>
            <person name="Wilkins M.J."/>
            <person name="Karaoz U."/>
            <person name="Brodie E.L."/>
            <person name="Williams K.H."/>
            <person name="Hubbard S.S."/>
            <person name="Banfield J.F."/>
        </authorList>
    </citation>
    <scope>NUCLEOTIDE SEQUENCE [LARGE SCALE GENOMIC DNA]</scope>
</reference>
<keyword evidence="8" id="KW-0133">Cell shape</keyword>
<evidence type="ECO:0000256" key="9">
    <source>
        <dbReference type="ARBA" id="ARBA00022984"/>
    </source>
</evidence>
<feature type="transmembrane region" description="Helical" evidence="13">
    <location>
        <begin position="44"/>
        <end position="63"/>
    </location>
</feature>
<dbReference type="GO" id="GO:0071972">
    <property type="term" value="F:peptidoglycan L,D-transpeptidase activity"/>
    <property type="evidence" value="ECO:0007669"/>
    <property type="project" value="TreeGrafter"/>
</dbReference>
<proteinExistence type="predicted"/>
<dbReference type="EMBL" id="MFHJ01000018">
    <property type="protein sequence ID" value="OGF74074.1"/>
    <property type="molecule type" value="Genomic_DNA"/>
</dbReference>
<feature type="domain" description="Penicillin-binding protein transpeptidase" evidence="14">
    <location>
        <begin position="288"/>
        <end position="622"/>
    </location>
</feature>
<dbReference type="GO" id="GO:0008658">
    <property type="term" value="F:penicillin binding"/>
    <property type="evidence" value="ECO:0007669"/>
    <property type="project" value="InterPro"/>
</dbReference>
<dbReference type="GO" id="GO:0005886">
    <property type="term" value="C:plasma membrane"/>
    <property type="evidence" value="ECO:0007669"/>
    <property type="project" value="UniProtKB-SubCell"/>
</dbReference>
<dbReference type="NCBIfam" id="TIGR03423">
    <property type="entry name" value="pbp2_mrdA"/>
    <property type="match status" value="1"/>
</dbReference>
<protein>
    <submittedName>
        <fullName evidence="16">Penicillin-binding protein 2</fullName>
    </submittedName>
</protein>
<dbReference type="InterPro" id="IPR012338">
    <property type="entry name" value="Beta-lactam/transpept-like"/>
</dbReference>
<feature type="domain" description="Penicillin-binding protein dimerisation" evidence="15">
    <location>
        <begin position="89"/>
        <end position="247"/>
    </location>
</feature>
<keyword evidence="6 13" id="KW-0812">Transmembrane</keyword>
<keyword evidence="5" id="KW-0645">Protease</keyword>
<evidence type="ECO:0000313" key="16">
    <source>
        <dbReference type="EMBL" id="OGF74074.1"/>
    </source>
</evidence>
<dbReference type="SUPFAM" id="SSF56519">
    <property type="entry name" value="Penicillin binding protein dimerisation domain"/>
    <property type="match status" value="1"/>
</dbReference>
<evidence type="ECO:0000259" key="14">
    <source>
        <dbReference type="Pfam" id="PF00905"/>
    </source>
</evidence>
<name>A0A1F5WEQ7_9BACT</name>
<dbReference type="Proteomes" id="UP000178276">
    <property type="component" value="Unassembled WGS sequence"/>
</dbReference>
<comment type="subcellular location">
    <subcellularLocation>
        <location evidence="2">Cell membrane</location>
    </subcellularLocation>
    <subcellularLocation>
        <location evidence="1">Membrane</location>
        <topology evidence="1">Single-pass membrane protein</topology>
    </subcellularLocation>
</comment>
<keyword evidence="7" id="KW-0378">Hydrolase</keyword>
<evidence type="ECO:0000256" key="1">
    <source>
        <dbReference type="ARBA" id="ARBA00004167"/>
    </source>
</evidence>
<evidence type="ECO:0000256" key="10">
    <source>
        <dbReference type="ARBA" id="ARBA00022989"/>
    </source>
</evidence>
<dbReference type="GO" id="GO:0009252">
    <property type="term" value="P:peptidoglycan biosynthetic process"/>
    <property type="evidence" value="ECO:0007669"/>
    <property type="project" value="UniProtKB-KW"/>
</dbReference>
<dbReference type="Gene3D" id="3.40.710.10">
    <property type="entry name" value="DD-peptidase/beta-lactamase superfamily"/>
    <property type="match status" value="1"/>
</dbReference>
<dbReference type="Gene3D" id="3.30.1390.30">
    <property type="entry name" value="Penicillin-binding protein 2a, domain 3"/>
    <property type="match status" value="1"/>
</dbReference>
<dbReference type="GO" id="GO:0009002">
    <property type="term" value="F:serine-type D-Ala-D-Ala carboxypeptidase activity"/>
    <property type="evidence" value="ECO:0007669"/>
    <property type="project" value="InterPro"/>
</dbReference>
<evidence type="ECO:0000256" key="7">
    <source>
        <dbReference type="ARBA" id="ARBA00022801"/>
    </source>
</evidence>
<evidence type="ECO:0000256" key="12">
    <source>
        <dbReference type="ARBA" id="ARBA00023316"/>
    </source>
</evidence>
<dbReference type="GO" id="GO:0006508">
    <property type="term" value="P:proteolysis"/>
    <property type="evidence" value="ECO:0007669"/>
    <property type="project" value="UniProtKB-KW"/>
</dbReference>
<keyword evidence="4" id="KW-0997">Cell inner membrane</keyword>
<dbReference type="InterPro" id="IPR005311">
    <property type="entry name" value="PBP_dimer"/>
</dbReference>
<dbReference type="STRING" id="1798331.A2W57_02590"/>
<evidence type="ECO:0000259" key="15">
    <source>
        <dbReference type="Pfam" id="PF03717"/>
    </source>
</evidence>
<keyword evidence="11 13" id="KW-0472">Membrane</keyword>
<gene>
    <name evidence="16" type="ORF">A2W57_02590</name>
</gene>
<dbReference type="SUPFAM" id="SSF56601">
    <property type="entry name" value="beta-lactamase/transpeptidase-like"/>
    <property type="match status" value="1"/>
</dbReference>
<evidence type="ECO:0000256" key="5">
    <source>
        <dbReference type="ARBA" id="ARBA00022670"/>
    </source>
</evidence>
<dbReference type="PANTHER" id="PTHR30627:SF2">
    <property type="entry name" value="PEPTIDOGLYCAN D,D-TRANSPEPTIDASE MRDA"/>
    <property type="match status" value="1"/>
</dbReference>
<dbReference type="GO" id="GO:0008360">
    <property type="term" value="P:regulation of cell shape"/>
    <property type="evidence" value="ECO:0007669"/>
    <property type="project" value="UniProtKB-KW"/>
</dbReference>
<evidence type="ECO:0000256" key="2">
    <source>
        <dbReference type="ARBA" id="ARBA00004236"/>
    </source>
</evidence>
<evidence type="ECO:0000256" key="13">
    <source>
        <dbReference type="SAM" id="Phobius"/>
    </source>
</evidence>
<keyword evidence="9" id="KW-0573">Peptidoglycan synthesis</keyword>
<evidence type="ECO:0000256" key="8">
    <source>
        <dbReference type="ARBA" id="ARBA00022960"/>
    </source>
</evidence>
<organism evidence="16 17">
    <name type="scientific">Candidatus Giovannonibacteria bacterium RIFCSPHIGHO2_02_43_16</name>
    <dbReference type="NCBI Taxonomy" id="1798331"/>
    <lineage>
        <taxon>Bacteria</taxon>
        <taxon>Candidatus Giovannoniibacteriota</taxon>
    </lineage>
</organism>
<accession>A0A1F5WEQ7</accession>
<evidence type="ECO:0000256" key="11">
    <source>
        <dbReference type="ARBA" id="ARBA00023136"/>
    </source>
</evidence>
<dbReference type="Pfam" id="PF03717">
    <property type="entry name" value="PBP_dimer"/>
    <property type="match status" value="1"/>
</dbReference>